<comment type="similarity">
    <text evidence="2">Belongs to the major facilitator superfamily. Monocarboxylate porter (TC 2.A.1.13) family.</text>
</comment>
<dbReference type="GO" id="GO:0016020">
    <property type="term" value="C:membrane"/>
    <property type="evidence" value="ECO:0007669"/>
    <property type="project" value="UniProtKB-SubCell"/>
</dbReference>
<keyword evidence="4" id="KW-1133">Transmembrane helix</keyword>
<evidence type="ECO:0008006" key="7">
    <source>
        <dbReference type="Google" id="ProtNLM"/>
    </source>
</evidence>
<dbReference type="EMBL" id="CP144107">
    <property type="protein sequence ID" value="WWC92207.1"/>
    <property type="molecule type" value="Genomic_DNA"/>
</dbReference>
<evidence type="ECO:0000313" key="5">
    <source>
        <dbReference type="EMBL" id="WWC92207.1"/>
    </source>
</evidence>
<dbReference type="AlphaFoldDB" id="A0AAX4K3M6"/>
<protein>
    <recommendedName>
        <fullName evidence="7">Monocarboxylic acid transporter</fullName>
    </recommendedName>
</protein>
<feature type="transmembrane region" description="Helical" evidence="4">
    <location>
        <begin position="267"/>
        <end position="284"/>
    </location>
</feature>
<gene>
    <name evidence="5" type="ORF">L201_007161</name>
</gene>
<feature type="transmembrane region" description="Helical" evidence="4">
    <location>
        <begin position="296"/>
        <end position="315"/>
    </location>
</feature>
<accession>A0AAX4K3M6</accession>
<feature type="transmembrane region" description="Helical" evidence="4">
    <location>
        <begin position="232"/>
        <end position="255"/>
    </location>
</feature>
<evidence type="ECO:0000313" key="6">
    <source>
        <dbReference type="Proteomes" id="UP001355207"/>
    </source>
</evidence>
<evidence type="ECO:0000256" key="3">
    <source>
        <dbReference type="SAM" id="MobiDB-lite"/>
    </source>
</evidence>
<dbReference type="PANTHER" id="PTHR11360:SF287">
    <property type="entry name" value="MFS MONOCARBOXYLATE TRANSPORTER"/>
    <property type="match status" value="1"/>
</dbReference>
<feature type="transmembrane region" description="Helical" evidence="4">
    <location>
        <begin position="351"/>
        <end position="369"/>
    </location>
</feature>
<dbReference type="PANTHER" id="PTHR11360">
    <property type="entry name" value="MONOCARBOXYLATE TRANSPORTER"/>
    <property type="match status" value="1"/>
</dbReference>
<dbReference type="Gene3D" id="1.20.1250.20">
    <property type="entry name" value="MFS general substrate transporter like domains"/>
    <property type="match status" value="1"/>
</dbReference>
<feature type="transmembrane region" description="Helical" evidence="4">
    <location>
        <begin position="473"/>
        <end position="492"/>
    </location>
</feature>
<dbReference type="RefSeq" id="XP_066078969.1">
    <property type="nucleotide sequence ID" value="XM_066222872.1"/>
</dbReference>
<dbReference type="InterPro" id="IPR011701">
    <property type="entry name" value="MFS"/>
</dbReference>
<feature type="transmembrane region" description="Helical" evidence="4">
    <location>
        <begin position="174"/>
        <end position="195"/>
    </location>
</feature>
<dbReference type="GO" id="GO:0022857">
    <property type="term" value="F:transmembrane transporter activity"/>
    <property type="evidence" value="ECO:0007669"/>
    <property type="project" value="InterPro"/>
</dbReference>
<dbReference type="SUPFAM" id="SSF103473">
    <property type="entry name" value="MFS general substrate transporter"/>
    <property type="match status" value="1"/>
</dbReference>
<dbReference type="Proteomes" id="UP001355207">
    <property type="component" value="Chromosome 10"/>
</dbReference>
<keyword evidence="4" id="KW-0472">Membrane</keyword>
<evidence type="ECO:0000256" key="1">
    <source>
        <dbReference type="ARBA" id="ARBA00004141"/>
    </source>
</evidence>
<feature type="transmembrane region" description="Helical" evidence="4">
    <location>
        <begin position="135"/>
        <end position="162"/>
    </location>
</feature>
<dbReference type="Pfam" id="PF07690">
    <property type="entry name" value="MFS_1"/>
    <property type="match status" value="1"/>
</dbReference>
<proteinExistence type="inferred from homology"/>
<feature type="region of interest" description="Disordered" evidence="3">
    <location>
        <begin position="1"/>
        <end position="39"/>
    </location>
</feature>
<feature type="transmembrane region" description="Helical" evidence="4">
    <location>
        <begin position="207"/>
        <end position="226"/>
    </location>
</feature>
<feature type="transmembrane region" description="Helical" evidence="4">
    <location>
        <begin position="441"/>
        <end position="461"/>
    </location>
</feature>
<keyword evidence="4" id="KW-0812">Transmembrane</keyword>
<reference evidence="5 6" key="1">
    <citation type="submission" date="2024-01" db="EMBL/GenBank/DDBJ databases">
        <title>Comparative genomics of Cryptococcus and Kwoniella reveals pathogenesis evolution and contrasting modes of karyotype evolution via chromosome fusion or intercentromeric recombination.</title>
        <authorList>
            <person name="Coelho M.A."/>
            <person name="David-Palma M."/>
            <person name="Shea T."/>
            <person name="Bowers K."/>
            <person name="McGinley-Smith S."/>
            <person name="Mohammad A.W."/>
            <person name="Gnirke A."/>
            <person name="Yurkov A.M."/>
            <person name="Nowrousian M."/>
            <person name="Sun S."/>
            <person name="Cuomo C.A."/>
            <person name="Heitman J."/>
        </authorList>
    </citation>
    <scope>NUCLEOTIDE SEQUENCE [LARGE SCALE GENOMIC DNA]</scope>
    <source>
        <strain evidence="5 6">CBS 6074</strain>
    </source>
</reference>
<feature type="transmembrane region" description="Helical" evidence="4">
    <location>
        <begin position="416"/>
        <end position="435"/>
    </location>
</feature>
<evidence type="ECO:0000256" key="4">
    <source>
        <dbReference type="SAM" id="Phobius"/>
    </source>
</evidence>
<organism evidence="5 6">
    <name type="scientific">Kwoniella dendrophila CBS 6074</name>
    <dbReference type="NCBI Taxonomy" id="1295534"/>
    <lineage>
        <taxon>Eukaryota</taxon>
        <taxon>Fungi</taxon>
        <taxon>Dikarya</taxon>
        <taxon>Basidiomycota</taxon>
        <taxon>Agaricomycotina</taxon>
        <taxon>Tremellomycetes</taxon>
        <taxon>Tremellales</taxon>
        <taxon>Cryptococcaceae</taxon>
        <taxon>Kwoniella</taxon>
    </lineage>
</organism>
<sequence>MTTPAPDIELNAMTSEIGTGYPSSKDRPATKENPVMTPSASQLQLDIVDQQKNPVDTNARSSTSIRVDNLVTLMAPQRQSFNSNRSIEGSRVGNQSIMGGRQDEIEDENQMRAFEEEIINPTQILPPVDSGIKAWLFLIAATYIELITFGFSFSIGVLHLYWTNHLFTSKEDETILTLTATFNAGLLYFAIAASGPLFTAYPRYPKILQVVGLLTGSLTIIASGFATKPWHLLVTLGLLYPICAIAWFPCATLLFEWFHSRRGLASGVMYSGSGLGGFAYPFLIEGLLGKFGYKVSMIALGIGYISTGCIALVAIKRRVPLLRYDHSTSANTEIIRRRRPRVDWSFTKERPLYLGMLTIGLTSMGSFIPSLWLPSFVDEAGFRKPNGTALIAILNASSVPGNALLGWFSDHLPLKWAIQVSCAGGALSCAFLWGFGTNVGVLTAFAIIFGLFFTSFTTLWTKMIGAVANDDPAITAFAYSLFGLVRGIGNFSSGPISDKLLKVEGLRGVTGAYGFHNYGALLIYTAVVISVGSIPGLFFKHS</sequence>
<comment type="subcellular location">
    <subcellularLocation>
        <location evidence="1">Membrane</location>
        <topology evidence="1">Multi-pass membrane protein</topology>
    </subcellularLocation>
</comment>
<feature type="transmembrane region" description="Helical" evidence="4">
    <location>
        <begin position="518"/>
        <end position="539"/>
    </location>
</feature>
<dbReference type="InterPro" id="IPR036259">
    <property type="entry name" value="MFS_trans_sf"/>
</dbReference>
<evidence type="ECO:0000256" key="2">
    <source>
        <dbReference type="ARBA" id="ARBA00006727"/>
    </source>
</evidence>
<dbReference type="InterPro" id="IPR050327">
    <property type="entry name" value="Proton-linked_MCT"/>
</dbReference>
<dbReference type="GeneID" id="91097830"/>
<keyword evidence="6" id="KW-1185">Reference proteome</keyword>
<name>A0AAX4K3M6_9TREE</name>